<evidence type="ECO:0000256" key="6">
    <source>
        <dbReference type="ARBA" id="ARBA00022723"/>
    </source>
</evidence>
<dbReference type="GO" id="GO:0005634">
    <property type="term" value="C:nucleus"/>
    <property type="evidence" value="ECO:0007669"/>
    <property type="project" value="UniProtKB-SubCell"/>
</dbReference>
<dbReference type="PRINTS" id="PR00380">
    <property type="entry name" value="KINESINHEAVY"/>
</dbReference>
<evidence type="ECO:0000313" key="20">
    <source>
        <dbReference type="Proteomes" id="UP000504615"/>
    </source>
</evidence>
<keyword evidence="15" id="KW-0539">Nucleus</keyword>
<dbReference type="FunFam" id="3.40.850.10:FF:000038">
    <property type="entry name" value="chromosome-associated kinesin KIF4A"/>
    <property type="match status" value="1"/>
</dbReference>
<dbReference type="PROSITE" id="PS50067">
    <property type="entry name" value="KINESIN_MOTOR_2"/>
    <property type="match status" value="1"/>
</dbReference>
<keyword evidence="9" id="KW-0408">Iron</keyword>
<keyword evidence="7 17" id="KW-0547">Nucleotide-binding</keyword>
<feature type="coiled-coil region" evidence="18">
    <location>
        <begin position="356"/>
        <end position="410"/>
    </location>
</feature>
<dbReference type="InterPro" id="IPR027640">
    <property type="entry name" value="Kinesin-like_fam"/>
</dbReference>
<dbReference type="CTD" id="31240"/>
<feature type="coiled-coil region" evidence="18">
    <location>
        <begin position="719"/>
        <end position="781"/>
    </location>
</feature>
<evidence type="ECO:0000256" key="16">
    <source>
        <dbReference type="ARBA" id="ARBA00034078"/>
    </source>
</evidence>
<comment type="subcellular location">
    <subcellularLocation>
        <location evidence="3">Cytoplasm</location>
        <location evidence="3">Cytoskeleton</location>
    </subcellularLocation>
    <subcellularLocation>
        <location evidence="2">Nucleus</location>
    </subcellularLocation>
</comment>
<keyword evidence="4" id="KW-0963">Cytoplasm</keyword>
<dbReference type="Gene3D" id="3.40.850.10">
    <property type="entry name" value="Kinesin motor domain"/>
    <property type="match status" value="1"/>
</dbReference>
<keyword evidence="14" id="KW-0206">Cytoskeleton</keyword>
<dbReference type="GO" id="GO:0051231">
    <property type="term" value="P:spindle elongation"/>
    <property type="evidence" value="ECO:0007669"/>
    <property type="project" value="TreeGrafter"/>
</dbReference>
<dbReference type="InterPro" id="IPR033467">
    <property type="entry name" value="Tesmin/TSO1-like_CXC"/>
</dbReference>
<evidence type="ECO:0000256" key="18">
    <source>
        <dbReference type="SAM" id="Coils"/>
    </source>
</evidence>
<evidence type="ECO:0000256" key="8">
    <source>
        <dbReference type="ARBA" id="ARBA00022840"/>
    </source>
</evidence>
<comment type="cofactor">
    <cofactor evidence="16">
        <name>[2Fe-2S] cluster</name>
        <dbReference type="ChEBI" id="CHEBI:190135"/>
    </cofactor>
</comment>
<dbReference type="RefSeq" id="XP_011643577.1">
    <property type="nucleotide sequence ID" value="XM_011645275.1"/>
</dbReference>
<evidence type="ECO:0000256" key="10">
    <source>
        <dbReference type="ARBA" id="ARBA00023014"/>
    </source>
</evidence>
<evidence type="ECO:0000256" key="1">
    <source>
        <dbReference type="ARBA" id="ARBA00001966"/>
    </source>
</evidence>
<keyword evidence="12" id="KW-0238">DNA-binding</keyword>
<evidence type="ECO:0000256" key="11">
    <source>
        <dbReference type="ARBA" id="ARBA00023054"/>
    </source>
</evidence>
<dbReference type="CDD" id="cd01372">
    <property type="entry name" value="KISc_KIF4"/>
    <property type="match status" value="1"/>
</dbReference>
<dbReference type="GO" id="GO:0005524">
    <property type="term" value="F:ATP binding"/>
    <property type="evidence" value="ECO:0007669"/>
    <property type="project" value="UniProtKB-UniRule"/>
</dbReference>
<evidence type="ECO:0000259" key="19">
    <source>
        <dbReference type="PROSITE" id="PS50067"/>
    </source>
</evidence>
<evidence type="ECO:0000256" key="12">
    <source>
        <dbReference type="ARBA" id="ARBA00023125"/>
    </source>
</evidence>
<keyword evidence="10" id="KW-0411">Iron-sulfur</keyword>
<keyword evidence="8 17" id="KW-0067">ATP-binding</keyword>
<dbReference type="GO" id="GO:0051536">
    <property type="term" value="F:iron-sulfur cluster binding"/>
    <property type="evidence" value="ECO:0007669"/>
    <property type="project" value="UniProtKB-KW"/>
</dbReference>
<dbReference type="GO" id="GO:0003777">
    <property type="term" value="F:microtubule motor activity"/>
    <property type="evidence" value="ECO:0007669"/>
    <property type="project" value="InterPro"/>
</dbReference>
<sequence>MNKFSCGLLSHQMCDDSVRVALRIRPLVESELEKGCQLCLDAIPGEPQVRVCNSDKAFTYNYVFPPHIGQEDFYNTAIRQLLDNIFQGYNVTILAYGQTGSGKTHSMGTTYTGVGEKGIIPRVIDDIFEIIKSKEDWSFKVAVSFMELYQEQLYDLLSDKQKSQSIVDIREDGKSIKIVGITEKEVTNAEETLECLVQGSMGRVTGATAMNAHSSRSHAIFTLCIRQQKRDDPNTATVAKFHLVDLAGSERSKKTQATGERFKEGVNINKGLLALGNVISQLGEGASGTYIGYRDSKLTRLLQDSLGGNSMTLMVACVSPADYNLDETLSTLRYADRARKIKNKPIVNQDPKVAEINRLNKLVQELRLALANQELGVTCSKEHEQLEEKYSMLQQKLRDMTEKLNSNLEEIAIMHERAEMIQQAREKIRTAMTLLLNEFQLVLEDFDACSEISDEKRNKLKAIYKKIVDIQIDEIKVSEELINHEISNSKNCSANMEEDVQHVHSEESNNVEDSLDYFDKKEEEHTLRQAERNNEVQNINKELALKESLVSELMKSVQNTVENRDIAEMEQEIKRLHAEKEEHLQAVHAHNISSKLAETRRKKVQELEKKITELTRKCMEQNKIIKMKEKQDQKIKTLSGEIQLLKETRVKLIRQMRNDASNFTKWKHSKEKEINRLRSQDRKRAYEIVRMKMEHNKQENVFKRKMEEAFAVNKRLKGALELQRKATQRQEKKANSKEEIKTWMAQELEVLMATVEASYSLEKLMQDRASWVRQLEQLKKHSDPNEEEIVTITEFVELRNAQISDLQQKILESDQETRVNTRWNIIRTVADAKVAFEMAFHIVAQDRKQQCYKYNELKEKYQNLEVQLEQYKKQEKENKMSRTSSSDIETLTKSNEQVLTENNLNNENKKSWSKRRKMESKIDIDENAYLSHDDSLVIEDDVDKDPDWKKTPLYNRIQKLQNKSKLSFQRLTFKMESNESSIRCACKTKCATRLCTCRKNGVTCNNCNCDSEQCQNNDKENLRTTLFSDVIENEARCD</sequence>
<dbReference type="PROSITE" id="PS00411">
    <property type="entry name" value="KINESIN_MOTOR_1"/>
    <property type="match status" value="1"/>
</dbReference>
<evidence type="ECO:0000256" key="15">
    <source>
        <dbReference type="ARBA" id="ARBA00023242"/>
    </source>
</evidence>
<dbReference type="InterPro" id="IPR027417">
    <property type="entry name" value="P-loop_NTPase"/>
</dbReference>
<evidence type="ECO:0000256" key="5">
    <source>
        <dbReference type="ARBA" id="ARBA00022701"/>
    </source>
</evidence>
<keyword evidence="13 17" id="KW-0505">Motor protein</keyword>
<evidence type="ECO:0000256" key="13">
    <source>
        <dbReference type="ARBA" id="ARBA00023175"/>
    </source>
</evidence>
<comment type="similarity">
    <text evidence="17">Belongs to the TRAFAC class myosin-kinesin ATPase superfamily. Kinesin family.</text>
</comment>
<evidence type="ECO:0000256" key="4">
    <source>
        <dbReference type="ARBA" id="ARBA00022490"/>
    </source>
</evidence>
<dbReference type="SMART" id="SM00129">
    <property type="entry name" value="KISc"/>
    <property type="match status" value="1"/>
</dbReference>
<protein>
    <submittedName>
        <fullName evidence="21">Chromosome-associated kinesin KIF4A isoform X1</fullName>
    </submittedName>
</protein>
<evidence type="ECO:0000256" key="9">
    <source>
        <dbReference type="ARBA" id="ARBA00023004"/>
    </source>
</evidence>
<dbReference type="GO" id="GO:0005875">
    <property type="term" value="C:microtubule associated complex"/>
    <property type="evidence" value="ECO:0007669"/>
    <property type="project" value="TreeGrafter"/>
</dbReference>
<feature type="coiled-coil region" evidence="18">
    <location>
        <begin position="520"/>
        <end position="655"/>
    </location>
</feature>
<gene>
    <name evidence="21" type="primary">LOC105431226</name>
</gene>
<dbReference type="SMART" id="SM01114">
    <property type="entry name" value="CXC"/>
    <property type="match status" value="1"/>
</dbReference>
<keyword evidence="6" id="KW-0479">Metal-binding</keyword>
<dbReference type="GO" id="GO:0046872">
    <property type="term" value="F:metal ion binding"/>
    <property type="evidence" value="ECO:0007669"/>
    <property type="project" value="UniProtKB-KW"/>
</dbReference>
<evidence type="ECO:0000313" key="21">
    <source>
        <dbReference type="RefSeq" id="XP_011643577.1"/>
    </source>
</evidence>
<feature type="binding site" evidence="17">
    <location>
        <begin position="97"/>
        <end position="104"/>
    </location>
    <ligand>
        <name>ATP</name>
        <dbReference type="ChEBI" id="CHEBI:30616"/>
    </ligand>
</feature>
<dbReference type="GO" id="GO:0008017">
    <property type="term" value="F:microtubule binding"/>
    <property type="evidence" value="ECO:0007669"/>
    <property type="project" value="InterPro"/>
</dbReference>
<evidence type="ECO:0000256" key="7">
    <source>
        <dbReference type="ARBA" id="ARBA00022741"/>
    </source>
</evidence>
<dbReference type="GO" id="GO:0005874">
    <property type="term" value="C:microtubule"/>
    <property type="evidence" value="ECO:0007669"/>
    <property type="project" value="UniProtKB-KW"/>
</dbReference>
<dbReference type="InterPro" id="IPR001752">
    <property type="entry name" value="Kinesin_motor_dom"/>
</dbReference>
<dbReference type="GO" id="GO:0005829">
    <property type="term" value="C:cytosol"/>
    <property type="evidence" value="ECO:0007669"/>
    <property type="project" value="UniProtKB-ARBA"/>
</dbReference>
<feature type="domain" description="Kinesin motor" evidence="19">
    <location>
        <begin position="17"/>
        <end position="341"/>
    </location>
</feature>
<dbReference type="KEGG" id="pbar:105431226"/>
<evidence type="ECO:0000256" key="2">
    <source>
        <dbReference type="ARBA" id="ARBA00004123"/>
    </source>
</evidence>
<evidence type="ECO:0000256" key="3">
    <source>
        <dbReference type="ARBA" id="ARBA00004245"/>
    </source>
</evidence>
<keyword evidence="11 18" id="KW-0175">Coiled coil</keyword>
<dbReference type="PANTHER" id="PTHR47969">
    <property type="entry name" value="CHROMOSOME-ASSOCIATED KINESIN KIF4A-RELATED"/>
    <property type="match status" value="1"/>
</dbReference>
<name>A0A6I9WL02_9HYME</name>
<dbReference type="GO" id="GO:0007018">
    <property type="term" value="P:microtubule-based movement"/>
    <property type="evidence" value="ECO:0007669"/>
    <property type="project" value="InterPro"/>
</dbReference>
<dbReference type="Proteomes" id="UP000504615">
    <property type="component" value="Unplaced"/>
</dbReference>
<dbReference type="InterPro" id="IPR036961">
    <property type="entry name" value="Kinesin_motor_dom_sf"/>
</dbReference>
<dbReference type="AlphaFoldDB" id="A0A6I9WL02"/>
<keyword evidence="20" id="KW-1185">Reference proteome</keyword>
<dbReference type="GeneID" id="105431226"/>
<dbReference type="SUPFAM" id="SSF52540">
    <property type="entry name" value="P-loop containing nucleoside triphosphate hydrolases"/>
    <property type="match status" value="1"/>
</dbReference>
<evidence type="ECO:0000256" key="17">
    <source>
        <dbReference type="PROSITE-ProRule" id="PRU00283"/>
    </source>
</evidence>
<dbReference type="OrthoDB" id="3176171at2759"/>
<evidence type="ECO:0000256" key="14">
    <source>
        <dbReference type="ARBA" id="ARBA00023212"/>
    </source>
</evidence>
<organism evidence="20 21">
    <name type="scientific">Pogonomyrmex barbatus</name>
    <name type="common">red harvester ant</name>
    <dbReference type="NCBI Taxonomy" id="144034"/>
    <lineage>
        <taxon>Eukaryota</taxon>
        <taxon>Metazoa</taxon>
        <taxon>Ecdysozoa</taxon>
        <taxon>Arthropoda</taxon>
        <taxon>Hexapoda</taxon>
        <taxon>Insecta</taxon>
        <taxon>Pterygota</taxon>
        <taxon>Neoptera</taxon>
        <taxon>Endopterygota</taxon>
        <taxon>Hymenoptera</taxon>
        <taxon>Apocrita</taxon>
        <taxon>Aculeata</taxon>
        <taxon>Formicoidea</taxon>
        <taxon>Formicidae</taxon>
        <taxon>Myrmicinae</taxon>
        <taxon>Pogonomyrmex</taxon>
    </lineage>
</organism>
<reference evidence="21" key="1">
    <citation type="submission" date="2025-08" db="UniProtKB">
        <authorList>
            <consortium name="RefSeq"/>
        </authorList>
    </citation>
    <scope>IDENTIFICATION</scope>
</reference>
<feature type="coiled-coil region" evidence="18">
    <location>
        <begin position="847"/>
        <end position="881"/>
    </location>
</feature>
<accession>A0A6I9WL02</accession>
<dbReference type="GO" id="GO:0003677">
    <property type="term" value="F:DNA binding"/>
    <property type="evidence" value="ECO:0007669"/>
    <property type="project" value="UniProtKB-KW"/>
</dbReference>
<dbReference type="Pfam" id="PF00225">
    <property type="entry name" value="Kinesin"/>
    <property type="match status" value="1"/>
</dbReference>
<dbReference type="GO" id="GO:0007052">
    <property type="term" value="P:mitotic spindle organization"/>
    <property type="evidence" value="ECO:0007669"/>
    <property type="project" value="TreeGrafter"/>
</dbReference>
<dbReference type="PANTHER" id="PTHR47969:SF15">
    <property type="entry name" value="CHROMOSOME-ASSOCIATED KINESIN KIF4A-RELATED"/>
    <property type="match status" value="1"/>
</dbReference>
<comment type="cofactor">
    <cofactor evidence="1">
        <name>[4Fe-4S] cluster</name>
        <dbReference type="ChEBI" id="CHEBI:49883"/>
    </cofactor>
</comment>
<proteinExistence type="inferred from homology"/>
<dbReference type="InterPro" id="IPR019821">
    <property type="entry name" value="Kinesin_motor_CS"/>
</dbReference>
<keyword evidence="5" id="KW-0493">Microtubule</keyword>
<dbReference type="Pfam" id="PF25764">
    <property type="entry name" value="KIF21A_4th"/>
    <property type="match status" value="1"/>
</dbReference>